<dbReference type="EMBL" id="JAFNEN010000139">
    <property type="protein sequence ID" value="KAG8192433.1"/>
    <property type="molecule type" value="Genomic_DNA"/>
</dbReference>
<keyword evidence="3" id="KW-1185">Reference proteome</keyword>
<feature type="signal peptide" evidence="1">
    <location>
        <begin position="1"/>
        <end position="26"/>
    </location>
</feature>
<evidence type="ECO:0000256" key="1">
    <source>
        <dbReference type="SAM" id="SignalP"/>
    </source>
</evidence>
<evidence type="ECO:0000313" key="3">
    <source>
        <dbReference type="Proteomes" id="UP000827092"/>
    </source>
</evidence>
<feature type="chain" id="PRO_5043787098" evidence="1">
    <location>
        <begin position="27"/>
        <end position="77"/>
    </location>
</feature>
<evidence type="ECO:0000313" key="2">
    <source>
        <dbReference type="EMBL" id="KAG8192433.1"/>
    </source>
</evidence>
<keyword evidence="1" id="KW-0732">Signal</keyword>
<comment type="caution">
    <text evidence="2">The sequence shown here is derived from an EMBL/GenBank/DDBJ whole genome shotgun (WGS) entry which is preliminary data.</text>
</comment>
<reference evidence="2 3" key="1">
    <citation type="journal article" date="2022" name="Nat. Ecol. Evol.">
        <title>A masculinizing supergene underlies an exaggerated male reproductive morph in a spider.</title>
        <authorList>
            <person name="Hendrickx F."/>
            <person name="De Corte Z."/>
            <person name="Sonet G."/>
            <person name="Van Belleghem S.M."/>
            <person name="Kostlbacher S."/>
            <person name="Vangestel C."/>
        </authorList>
    </citation>
    <scope>NUCLEOTIDE SEQUENCE [LARGE SCALE GENOMIC DNA]</scope>
    <source>
        <strain evidence="2">W744_W776</strain>
    </source>
</reference>
<protein>
    <submittedName>
        <fullName evidence="2">Uncharacterized protein</fullName>
    </submittedName>
</protein>
<dbReference type="AlphaFoldDB" id="A0AAV6V997"/>
<dbReference type="Proteomes" id="UP000827092">
    <property type="component" value="Unassembled WGS sequence"/>
</dbReference>
<proteinExistence type="predicted"/>
<sequence length="77" mass="9014">MELSRKIGIVVVLCFLVLRILAPVAANNNEDDLRYTKRSTMLLNRLMNALNNSFHQESRSTKVKAESILFLHCFWYR</sequence>
<accession>A0AAV6V997</accession>
<organism evidence="2 3">
    <name type="scientific">Oedothorax gibbosus</name>
    <dbReference type="NCBI Taxonomy" id="931172"/>
    <lineage>
        <taxon>Eukaryota</taxon>
        <taxon>Metazoa</taxon>
        <taxon>Ecdysozoa</taxon>
        <taxon>Arthropoda</taxon>
        <taxon>Chelicerata</taxon>
        <taxon>Arachnida</taxon>
        <taxon>Araneae</taxon>
        <taxon>Araneomorphae</taxon>
        <taxon>Entelegynae</taxon>
        <taxon>Araneoidea</taxon>
        <taxon>Linyphiidae</taxon>
        <taxon>Erigoninae</taxon>
        <taxon>Oedothorax</taxon>
    </lineage>
</organism>
<name>A0AAV6V997_9ARAC</name>
<gene>
    <name evidence="2" type="ORF">JTE90_017963</name>
</gene>